<accession>A0A6J7FF64</accession>
<dbReference type="AlphaFoldDB" id="A0A6J7FF64"/>
<keyword evidence="1" id="KW-1133">Transmembrane helix</keyword>
<sequence>MPDRRPSPLNPSMIGPALIGFVIGFVVGIVLEGPVVGLALGVALAVSAVGRRWAAARMAENVEAEQRKGGGGAGSRRR</sequence>
<keyword evidence="1" id="KW-0472">Membrane</keyword>
<reference evidence="2" key="1">
    <citation type="submission" date="2020-05" db="EMBL/GenBank/DDBJ databases">
        <authorList>
            <person name="Chiriac C."/>
            <person name="Salcher M."/>
            <person name="Ghai R."/>
            <person name="Kavagutti S V."/>
        </authorList>
    </citation>
    <scope>NUCLEOTIDE SEQUENCE</scope>
</reference>
<protein>
    <submittedName>
        <fullName evidence="2">Unannotated protein</fullName>
    </submittedName>
</protein>
<evidence type="ECO:0000256" key="1">
    <source>
        <dbReference type="SAM" id="Phobius"/>
    </source>
</evidence>
<name>A0A6J7FF64_9ZZZZ</name>
<feature type="transmembrane region" description="Helical" evidence="1">
    <location>
        <begin position="12"/>
        <end position="31"/>
    </location>
</feature>
<organism evidence="2">
    <name type="scientific">freshwater metagenome</name>
    <dbReference type="NCBI Taxonomy" id="449393"/>
    <lineage>
        <taxon>unclassified sequences</taxon>
        <taxon>metagenomes</taxon>
        <taxon>ecological metagenomes</taxon>
    </lineage>
</organism>
<keyword evidence="1" id="KW-0812">Transmembrane</keyword>
<gene>
    <name evidence="2" type="ORF">UFOPK3564_00192</name>
</gene>
<evidence type="ECO:0000313" key="2">
    <source>
        <dbReference type="EMBL" id="CAB4894107.1"/>
    </source>
</evidence>
<dbReference type="EMBL" id="CAFBMK010000006">
    <property type="protein sequence ID" value="CAB4894107.1"/>
    <property type="molecule type" value="Genomic_DNA"/>
</dbReference>
<proteinExistence type="predicted"/>